<keyword evidence="5 7" id="KW-0472">Membrane</keyword>
<keyword evidence="4 7" id="KW-1133">Transmembrane helix</keyword>
<dbReference type="AlphaFoldDB" id="A0A438HPQ7"/>
<evidence type="ECO:0000256" key="3">
    <source>
        <dbReference type="ARBA" id="ARBA00022729"/>
    </source>
</evidence>
<feature type="transmembrane region" description="Helical" evidence="7">
    <location>
        <begin position="142"/>
        <end position="166"/>
    </location>
</feature>
<dbReference type="InterPro" id="IPR052222">
    <property type="entry name" value="DESIGUAL"/>
</dbReference>
<dbReference type="Proteomes" id="UP000288805">
    <property type="component" value="Unassembled WGS sequence"/>
</dbReference>
<reference evidence="8 9" key="1">
    <citation type="journal article" date="2018" name="PLoS Genet.">
        <title>Population sequencing reveals clonal diversity and ancestral inbreeding in the grapevine cultivar Chardonnay.</title>
        <authorList>
            <person name="Roach M.J."/>
            <person name="Johnson D.L."/>
            <person name="Bohlmann J."/>
            <person name="van Vuuren H.J."/>
            <person name="Jones S.J."/>
            <person name="Pretorius I.S."/>
            <person name="Schmidt S.A."/>
            <person name="Borneman A.R."/>
        </authorList>
    </citation>
    <scope>NUCLEOTIDE SEQUENCE [LARGE SCALE GENOMIC DNA]</scope>
    <source>
        <strain evidence="9">cv. Chardonnay</strain>
        <tissue evidence="8">Leaf</tissue>
    </source>
</reference>
<feature type="transmembrane region" description="Helical" evidence="7">
    <location>
        <begin position="100"/>
        <end position="122"/>
    </location>
</feature>
<dbReference type="GO" id="GO:0012505">
    <property type="term" value="C:endomembrane system"/>
    <property type="evidence" value="ECO:0007669"/>
    <property type="project" value="UniProtKB-SubCell"/>
</dbReference>
<dbReference type="Pfam" id="PF06749">
    <property type="entry name" value="DUF1218"/>
    <property type="match status" value="1"/>
</dbReference>
<evidence type="ECO:0000256" key="4">
    <source>
        <dbReference type="ARBA" id="ARBA00022989"/>
    </source>
</evidence>
<evidence type="ECO:0000256" key="7">
    <source>
        <dbReference type="SAM" id="Phobius"/>
    </source>
</evidence>
<evidence type="ECO:0000313" key="9">
    <source>
        <dbReference type="Proteomes" id="UP000288805"/>
    </source>
</evidence>
<comment type="subcellular location">
    <subcellularLocation>
        <location evidence="1">Endomembrane system</location>
        <topology evidence="1">Multi-pass membrane protein</topology>
    </subcellularLocation>
</comment>
<accession>A0A438HPQ7</accession>
<evidence type="ECO:0000256" key="5">
    <source>
        <dbReference type="ARBA" id="ARBA00023136"/>
    </source>
</evidence>
<organism evidence="8 9">
    <name type="scientific">Vitis vinifera</name>
    <name type="common">Grape</name>
    <dbReference type="NCBI Taxonomy" id="29760"/>
    <lineage>
        <taxon>Eukaryota</taxon>
        <taxon>Viridiplantae</taxon>
        <taxon>Streptophyta</taxon>
        <taxon>Embryophyta</taxon>
        <taxon>Tracheophyta</taxon>
        <taxon>Spermatophyta</taxon>
        <taxon>Magnoliopsida</taxon>
        <taxon>eudicotyledons</taxon>
        <taxon>Gunneridae</taxon>
        <taxon>Pentapetalae</taxon>
        <taxon>rosids</taxon>
        <taxon>Vitales</taxon>
        <taxon>Vitaceae</taxon>
        <taxon>Viteae</taxon>
        <taxon>Vitis</taxon>
    </lineage>
</organism>
<keyword evidence="3" id="KW-0732">Signal</keyword>
<dbReference type="PANTHER" id="PTHR31769">
    <property type="entry name" value="OS07G0462200 PROTEIN-RELATED"/>
    <property type="match status" value="1"/>
</dbReference>
<comment type="similarity">
    <text evidence="6">Belongs to the DESIGUAL family.</text>
</comment>
<dbReference type="InterPro" id="IPR009606">
    <property type="entry name" value="DEAL/Modifying_wall_lignin1/2"/>
</dbReference>
<dbReference type="EMBL" id="QGNW01000194">
    <property type="protein sequence ID" value="RVW86429.1"/>
    <property type="molecule type" value="Genomic_DNA"/>
</dbReference>
<evidence type="ECO:0000313" key="8">
    <source>
        <dbReference type="EMBL" id="RVW86429.1"/>
    </source>
</evidence>
<keyword evidence="2 7" id="KW-0812">Transmembrane</keyword>
<proteinExistence type="inferred from homology"/>
<evidence type="ECO:0000256" key="6">
    <source>
        <dbReference type="ARBA" id="ARBA00029467"/>
    </source>
</evidence>
<protein>
    <submittedName>
        <fullName evidence="8">Uncharacterized protein</fullName>
    </submittedName>
</protein>
<comment type="caution">
    <text evidence="8">The sequence shown here is derived from an EMBL/GenBank/DDBJ whole genome shotgun (WGS) entry which is preliminary data.</text>
</comment>
<evidence type="ECO:0000256" key="2">
    <source>
        <dbReference type="ARBA" id="ARBA00022692"/>
    </source>
</evidence>
<evidence type="ECO:0000256" key="1">
    <source>
        <dbReference type="ARBA" id="ARBA00004127"/>
    </source>
</evidence>
<name>A0A438HPQ7_VITVI</name>
<gene>
    <name evidence="8" type="ORF">CK203_035530</name>
</gene>
<sequence length="182" mass="19427">MNMEMKKGMTECEAGLIGETTQRPGPVLCVLIMALDIVAGILAIEAEKAQHKKPKPQILQPGVGCINTSDTGHVIANLLGGCIYIRSKKELEEATANKKLAMGSLIFAWIILAVAFSCLIIGTTANSKSKKSCTILHTHFLSIGGTLCFIHALFAVAYYVSAAAVAREERKQHHPQAAPASV</sequence>